<evidence type="ECO:0000256" key="1">
    <source>
        <dbReference type="ARBA" id="ARBA00022737"/>
    </source>
</evidence>
<dbReference type="Pfam" id="PF13041">
    <property type="entry name" value="PPR_2"/>
    <property type="match status" value="4"/>
</dbReference>
<accession>A0AAV6LD90</accession>
<feature type="repeat" description="PPR" evidence="2">
    <location>
        <begin position="452"/>
        <end position="486"/>
    </location>
</feature>
<feature type="repeat" description="PPR" evidence="2">
    <location>
        <begin position="487"/>
        <end position="521"/>
    </location>
</feature>
<proteinExistence type="predicted"/>
<feature type="repeat" description="PPR" evidence="2">
    <location>
        <begin position="307"/>
        <end position="341"/>
    </location>
</feature>
<keyword evidence="4" id="KW-1185">Reference proteome</keyword>
<evidence type="ECO:0000256" key="2">
    <source>
        <dbReference type="PROSITE-ProRule" id="PRU00708"/>
    </source>
</evidence>
<dbReference type="NCBIfam" id="TIGR00756">
    <property type="entry name" value="PPR"/>
    <property type="match status" value="9"/>
</dbReference>
<dbReference type="Proteomes" id="UP000823749">
    <property type="component" value="Chromosome 2"/>
</dbReference>
<keyword evidence="1" id="KW-0677">Repeat</keyword>
<feature type="repeat" description="PPR" evidence="2">
    <location>
        <begin position="223"/>
        <end position="257"/>
    </location>
</feature>
<evidence type="ECO:0000313" key="3">
    <source>
        <dbReference type="EMBL" id="KAG5562609.1"/>
    </source>
</evidence>
<feature type="repeat" description="PPR" evidence="2">
    <location>
        <begin position="342"/>
        <end position="376"/>
    </location>
</feature>
<dbReference type="PANTHER" id="PTHR47931:SF1">
    <property type="entry name" value="PPR CONTAINING PLANT-LIKE PROTEIN"/>
    <property type="match status" value="1"/>
</dbReference>
<reference evidence="3" key="1">
    <citation type="submission" date="2020-08" db="EMBL/GenBank/DDBJ databases">
        <title>Plant Genome Project.</title>
        <authorList>
            <person name="Zhang R.-G."/>
        </authorList>
    </citation>
    <scope>NUCLEOTIDE SEQUENCE</scope>
    <source>
        <strain evidence="3">WSP0</strain>
        <tissue evidence="3">Leaf</tissue>
    </source>
</reference>
<sequence>MVEYSEEKDYSRTMNNHQEMTRVTENEQFQPLPVKGKIAGDKIQLQCDAVTYSKIATAYVRNGEMVRAEAMILEMHNHNVQPSQRTCATIVDGYVRQGKLKDALRFVYRMKELGVCPNLPVFNALIKGFLDVVDTNRIDEVLTLMEEFRVKPDVVTFSNVMNAWSDAGFGDKSKEAFDDMVHTGIKPDAHAYCILAKGYVNAREPEKAEQLLTGMVKSGVRPNKVFFTTLLKGWLNAGRMESAISVFDKMCEVGIYPDLRTFDQLIWGYAEAKQPWKAEEMLHRMESFKVQAEKSALKQVAKALKPNAVIYSTLAIAYARNGLTCRAEGMIPEMQNHDVQPNERLCDTIVGGYIKEGKIEEALRFVHRMKDLGVHLELVRFNSLLKVFLDMAYREGAHEVSFFVYVSILKSCYCHVSNVADVILTMHQYPNYHLHHADPVLTLMEEFGVKPDVITFSHIMNAWNAAGLPDECREIFDVMVNAGIEPDVHAYGILAKSYVHACEPEKAEQLLAGMVKLGVYPNTVILNTIITGWCTVGKMESAMRVYEMMGESGISPTSNTFEILVWGFSKAKQPWKAKEMLRLLEQQHYKSDSKRVSEDVQNTCQNQSMSSSYPNGLHVPSAVVTGQKGSVASTKRSRLVLRKAEVSSESLWSSAKSKYSSCKFGEKLLVIPIFTSQVRVTLT</sequence>
<feature type="repeat" description="PPR" evidence="2">
    <location>
        <begin position="522"/>
        <end position="556"/>
    </location>
</feature>
<feature type="repeat" description="PPR" evidence="2">
    <location>
        <begin position="258"/>
        <end position="292"/>
    </location>
</feature>
<evidence type="ECO:0008006" key="5">
    <source>
        <dbReference type="Google" id="ProtNLM"/>
    </source>
</evidence>
<dbReference type="PROSITE" id="PS51375">
    <property type="entry name" value="PPR"/>
    <property type="match status" value="11"/>
</dbReference>
<feature type="repeat" description="PPR" evidence="2">
    <location>
        <begin position="48"/>
        <end position="82"/>
    </location>
</feature>
<organism evidence="3 4">
    <name type="scientific">Rhododendron griersonianum</name>
    <dbReference type="NCBI Taxonomy" id="479676"/>
    <lineage>
        <taxon>Eukaryota</taxon>
        <taxon>Viridiplantae</taxon>
        <taxon>Streptophyta</taxon>
        <taxon>Embryophyta</taxon>
        <taxon>Tracheophyta</taxon>
        <taxon>Spermatophyta</taxon>
        <taxon>Magnoliopsida</taxon>
        <taxon>eudicotyledons</taxon>
        <taxon>Gunneridae</taxon>
        <taxon>Pentapetalae</taxon>
        <taxon>asterids</taxon>
        <taxon>Ericales</taxon>
        <taxon>Ericaceae</taxon>
        <taxon>Ericoideae</taxon>
        <taxon>Rhodoreae</taxon>
        <taxon>Rhododendron</taxon>
    </lineage>
</organism>
<feature type="repeat" description="PPR" evidence="2">
    <location>
        <begin position="153"/>
        <end position="187"/>
    </location>
</feature>
<dbReference type="EMBL" id="JACTNZ010000002">
    <property type="protein sequence ID" value="KAG5562609.1"/>
    <property type="molecule type" value="Genomic_DNA"/>
</dbReference>
<dbReference type="Pfam" id="PF13812">
    <property type="entry name" value="PPR_3"/>
    <property type="match status" value="2"/>
</dbReference>
<name>A0AAV6LD90_9ERIC</name>
<gene>
    <name evidence="3" type="ORF">RHGRI_005365</name>
</gene>
<dbReference type="InterPro" id="IPR002885">
    <property type="entry name" value="PPR_rpt"/>
</dbReference>
<feature type="repeat" description="PPR" evidence="2">
    <location>
        <begin position="188"/>
        <end position="222"/>
    </location>
</feature>
<dbReference type="InterPro" id="IPR011990">
    <property type="entry name" value="TPR-like_helical_dom_sf"/>
</dbReference>
<dbReference type="Gene3D" id="1.25.40.10">
    <property type="entry name" value="Tetratricopeptide repeat domain"/>
    <property type="match status" value="4"/>
</dbReference>
<evidence type="ECO:0000313" key="4">
    <source>
        <dbReference type="Proteomes" id="UP000823749"/>
    </source>
</evidence>
<comment type="caution">
    <text evidence="3">The sequence shown here is derived from an EMBL/GenBank/DDBJ whole genome shotgun (WGS) entry which is preliminary data.</text>
</comment>
<dbReference type="PANTHER" id="PTHR47931">
    <property type="entry name" value="OS01G0228400 PROTEIN"/>
    <property type="match status" value="1"/>
</dbReference>
<protein>
    <recommendedName>
        <fullName evidence="5">Pentatricopeptide repeat-containing protein</fullName>
    </recommendedName>
</protein>
<feature type="repeat" description="PPR" evidence="2">
    <location>
        <begin position="83"/>
        <end position="117"/>
    </location>
</feature>
<dbReference type="AlphaFoldDB" id="A0AAV6LD90"/>